<proteinExistence type="predicted"/>
<reference evidence="2 3" key="1">
    <citation type="submission" date="2024-11" db="EMBL/GenBank/DDBJ databases">
        <title>Adaptive evolution of stress response genes in parasites aligns with host niche diversity.</title>
        <authorList>
            <person name="Hahn C."/>
            <person name="Resl P."/>
        </authorList>
    </citation>
    <scope>NUCLEOTIDE SEQUENCE [LARGE SCALE GENOMIC DNA]</scope>
    <source>
        <strain evidence="2">EGGRZ-B1_66</strain>
        <tissue evidence="2">Body</tissue>
    </source>
</reference>
<accession>A0ABD2Q8P0</accession>
<organism evidence="2 3">
    <name type="scientific">Cichlidogyrus casuarinus</name>
    <dbReference type="NCBI Taxonomy" id="1844966"/>
    <lineage>
        <taxon>Eukaryota</taxon>
        <taxon>Metazoa</taxon>
        <taxon>Spiralia</taxon>
        <taxon>Lophotrochozoa</taxon>
        <taxon>Platyhelminthes</taxon>
        <taxon>Monogenea</taxon>
        <taxon>Monopisthocotylea</taxon>
        <taxon>Dactylogyridea</taxon>
        <taxon>Ancyrocephalidae</taxon>
        <taxon>Cichlidogyrus</taxon>
    </lineage>
</organism>
<feature type="region of interest" description="Disordered" evidence="1">
    <location>
        <begin position="1"/>
        <end position="59"/>
    </location>
</feature>
<evidence type="ECO:0000256" key="1">
    <source>
        <dbReference type="SAM" id="MobiDB-lite"/>
    </source>
</evidence>
<sequence>MRSVLITRAQENPRASRDEKQADSENRDQGVNQSREREQALCRPPSSDLQVQTSLENLS</sequence>
<evidence type="ECO:0000313" key="2">
    <source>
        <dbReference type="EMBL" id="KAL3315592.1"/>
    </source>
</evidence>
<dbReference type="EMBL" id="JBJKFK010000712">
    <property type="protein sequence ID" value="KAL3315592.1"/>
    <property type="molecule type" value="Genomic_DNA"/>
</dbReference>
<name>A0ABD2Q8P0_9PLAT</name>
<protein>
    <submittedName>
        <fullName evidence="2">Uncharacterized protein</fullName>
    </submittedName>
</protein>
<dbReference type="AlphaFoldDB" id="A0ABD2Q8P0"/>
<keyword evidence="3" id="KW-1185">Reference proteome</keyword>
<comment type="caution">
    <text evidence="2">The sequence shown here is derived from an EMBL/GenBank/DDBJ whole genome shotgun (WGS) entry which is preliminary data.</text>
</comment>
<gene>
    <name evidence="2" type="ORF">Ciccas_005772</name>
</gene>
<feature type="compositionally biased region" description="Polar residues" evidence="1">
    <location>
        <begin position="47"/>
        <end position="59"/>
    </location>
</feature>
<evidence type="ECO:0000313" key="3">
    <source>
        <dbReference type="Proteomes" id="UP001626550"/>
    </source>
</evidence>
<dbReference type="Proteomes" id="UP001626550">
    <property type="component" value="Unassembled WGS sequence"/>
</dbReference>
<feature type="compositionally biased region" description="Basic and acidic residues" evidence="1">
    <location>
        <begin position="14"/>
        <end position="40"/>
    </location>
</feature>